<gene>
    <name evidence="2" type="ORF">S12H4_03129</name>
</gene>
<dbReference type="AlphaFoldDB" id="X1SR05"/>
<evidence type="ECO:0008006" key="3">
    <source>
        <dbReference type="Google" id="ProtNLM"/>
    </source>
</evidence>
<reference evidence="2" key="1">
    <citation type="journal article" date="2014" name="Front. Microbiol.">
        <title>High frequency of phylogenetically diverse reductive dehalogenase-homologous genes in deep subseafloor sedimentary metagenomes.</title>
        <authorList>
            <person name="Kawai M."/>
            <person name="Futagami T."/>
            <person name="Toyoda A."/>
            <person name="Takaki Y."/>
            <person name="Nishi S."/>
            <person name="Hori S."/>
            <person name="Arai W."/>
            <person name="Tsubouchi T."/>
            <person name="Morono Y."/>
            <person name="Uchiyama I."/>
            <person name="Ito T."/>
            <person name="Fujiyama A."/>
            <person name="Inagaki F."/>
            <person name="Takami H."/>
        </authorList>
    </citation>
    <scope>NUCLEOTIDE SEQUENCE</scope>
    <source>
        <strain evidence="2">Expedition CK06-06</strain>
    </source>
</reference>
<accession>X1SR05</accession>
<keyword evidence="1" id="KW-0472">Membrane</keyword>
<comment type="caution">
    <text evidence="2">The sequence shown here is derived from an EMBL/GenBank/DDBJ whole genome shotgun (WGS) entry which is preliminary data.</text>
</comment>
<name>X1SR05_9ZZZZ</name>
<feature type="non-terminal residue" evidence="2">
    <location>
        <position position="106"/>
    </location>
</feature>
<evidence type="ECO:0000313" key="2">
    <source>
        <dbReference type="EMBL" id="GAI70259.1"/>
    </source>
</evidence>
<keyword evidence="1" id="KW-0812">Transmembrane</keyword>
<dbReference type="EMBL" id="BARW01000847">
    <property type="protein sequence ID" value="GAI70259.1"/>
    <property type="molecule type" value="Genomic_DNA"/>
</dbReference>
<feature type="transmembrane region" description="Helical" evidence="1">
    <location>
        <begin position="6"/>
        <end position="29"/>
    </location>
</feature>
<evidence type="ECO:0000256" key="1">
    <source>
        <dbReference type="SAM" id="Phobius"/>
    </source>
</evidence>
<keyword evidence="1" id="KW-1133">Transmembrane helix</keyword>
<protein>
    <recommendedName>
        <fullName evidence="3">Soluble ligand binding domain-containing protein</fullName>
    </recommendedName>
</protein>
<proteinExistence type="predicted"/>
<organism evidence="2">
    <name type="scientific">marine sediment metagenome</name>
    <dbReference type="NCBI Taxonomy" id="412755"/>
    <lineage>
        <taxon>unclassified sequences</taxon>
        <taxon>metagenomes</taxon>
        <taxon>ecological metagenomes</taxon>
    </lineage>
</organism>
<sequence>MTTSKFSQYWTLITILLVAIIAISSIVAWSRYSRSQPIEISISPAQELAGRIYIGGAVSNPGFYSLKAGDTIEALVQAAGIQDADLIQLKLYILEPGEEEQPQKID</sequence>